<evidence type="ECO:0000313" key="3">
    <source>
        <dbReference type="EMBL" id="AEV99277.1"/>
    </source>
</evidence>
<dbReference type="HOGENOM" id="CLU_345751_0_0_10"/>
<proteinExistence type="predicted"/>
<gene>
    <name evidence="3" type="ordered locus">Niako_2946</name>
</gene>
<dbReference type="EMBL" id="CP003178">
    <property type="protein sequence ID" value="AEV99277.1"/>
    <property type="molecule type" value="Genomic_DNA"/>
</dbReference>
<keyword evidence="1" id="KW-0175">Coiled coil</keyword>
<feature type="coiled-coil region" evidence="1">
    <location>
        <begin position="314"/>
        <end position="341"/>
    </location>
</feature>
<evidence type="ECO:0000313" key="4">
    <source>
        <dbReference type="Proteomes" id="UP000005438"/>
    </source>
</evidence>
<dbReference type="STRING" id="700598.Niako_2946"/>
<accession>G8TBY4</accession>
<reference evidence="3 4" key="1">
    <citation type="submission" date="2011-12" db="EMBL/GenBank/DDBJ databases">
        <title>The complete genome of Niastella koreensis GR20-10.</title>
        <authorList>
            <consortium name="US DOE Joint Genome Institute (JGI-PGF)"/>
            <person name="Lucas S."/>
            <person name="Han J."/>
            <person name="Lapidus A."/>
            <person name="Bruce D."/>
            <person name="Goodwin L."/>
            <person name="Pitluck S."/>
            <person name="Peters L."/>
            <person name="Kyrpides N."/>
            <person name="Mavromatis K."/>
            <person name="Ivanova N."/>
            <person name="Mikhailova N."/>
            <person name="Davenport K."/>
            <person name="Saunders E."/>
            <person name="Detter J.C."/>
            <person name="Tapia R."/>
            <person name="Han C."/>
            <person name="Land M."/>
            <person name="Hauser L."/>
            <person name="Markowitz V."/>
            <person name="Cheng J.-F."/>
            <person name="Hugenholtz P."/>
            <person name="Woyke T."/>
            <person name="Wu D."/>
            <person name="Tindall B."/>
            <person name="Pomrenke H."/>
            <person name="Brambilla E."/>
            <person name="Klenk H.-P."/>
            <person name="Eisen J.A."/>
        </authorList>
    </citation>
    <scope>NUCLEOTIDE SEQUENCE [LARGE SCALE GENOMIC DNA]</scope>
    <source>
        <strain evidence="4">DSM 17620 / KACC 11465 / NBRC 106392 / GR20-10</strain>
    </source>
</reference>
<dbReference type="AlphaFoldDB" id="G8TBY4"/>
<dbReference type="KEGG" id="nko:Niako_2946"/>
<dbReference type="Proteomes" id="UP000005438">
    <property type="component" value="Chromosome"/>
</dbReference>
<evidence type="ECO:0000256" key="1">
    <source>
        <dbReference type="SAM" id="Coils"/>
    </source>
</evidence>
<name>G8TBY4_NIAKG</name>
<protein>
    <submittedName>
        <fullName evidence="3">Uncharacterized protein</fullName>
    </submittedName>
</protein>
<organism evidence="3 4">
    <name type="scientific">Niastella koreensis (strain DSM 17620 / KACC 11465 / NBRC 106392 / GR20-10)</name>
    <dbReference type="NCBI Taxonomy" id="700598"/>
    <lineage>
        <taxon>Bacteria</taxon>
        <taxon>Pseudomonadati</taxon>
        <taxon>Bacteroidota</taxon>
        <taxon>Chitinophagia</taxon>
        <taxon>Chitinophagales</taxon>
        <taxon>Chitinophagaceae</taxon>
        <taxon>Niastella</taxon>
    </lineage>
</organism>
<sequence>MQKGMIIILIMLCWVAGYTQVNKPDLSRPANSLLSSVKNKATAVKDSAKSSTNNLLHQSPVAPQPVKVSHAVDTTAPKKAPVINADAEPEADEPTTFFIERRDCKAIIKTPIYAYIYVPVEREPVKLMEPAKPARIPFLQVHGNVMYNVNYYSNIDTPYNEQNIYQHTVQTYLDVTVKGKYPMRLYLTNRFTNSKLFRNFSDLNLNYNNTQFTQKIKAQVREQFLANLPSPKAPDSLKNELDETLKKLRLLDAWVKNPGLLQKLVEAKEKELRDSLARLAGKPDTSYRLPGATLLLDSQLAKLDIDTSNIEAAYNKRKQQVDSLQARVVALQKMIKAAKGQSQESVNKVLREIDQAKSPATLKEIMEENHVEDTVLPKGYKTLMAIRSFGVGRSVVNYSELSAKNISVNGFQAEYNPDAYYALATGSVDYRFRDFIVKGPKQSGQYLTVLRYGRGLKDGNNIIFTWFGGRRQLYNAGTVDTLQNTSVQTPSSALMGFTIEGNYKLTKNINLTAEVAKSSYPVYAKDSSGKNSLSAQMLEMSNRHNEAYSFKADGFFPKTQTTVRGTFKRMGANFQSFSTFTDGSAQTAWSANVQQLFFKRQLTLMLGANTNDFSNPFIGSQYKSTTVFKSIQATWRRNRWPVMSVGYFPSSQITKLGDGVYRENLFYTLTGNVTHSYKVNQVMMNSVGVYTQFYNRSTDSGFVYFNTKNLLLSQSAFINQLTLQTNASGAFNQDYKLYTVEGRAAYNLNKYLMVGAGVKYNYQTTYNIEQLGYSAETTFQIPKLGQIQFSAEKGFIPGMNKQLVPNNTGRATYFKTF</sequence>
<evidence type="ECO:0000256" key="2">
    <source>
        <dbReference type="SAM" id="MobiDB-lite"/>
    </source>
</evidence>
<feature type="region of interest" description="Disordered" evidence="2">
    <location>
        <begin position="47"/>
        <end position="67"/>
    </location>
</feature>